<feature type="region of interest" description="Disordered" evidence="1">
    <location>
        <begin position="154"/>
        <end position="189"/>
    </location>
</feature>
<keyword evidence="4" id="KW-1185">Reference proteome</keyword>
<dbReference type="AlphaFoldDB" id="A0A2M9ZS87"/>
<dbReference type="Proteomes" id="UP000231962">
    <property type="component" value="Unassembled WGS sequence"/>
</dbReference>
<reference evidence="4 5" key="1">
    <citation type="submission" date="2017-07" db="EMBL/GenBank/DDBJ databases">
        <title>Leptospira spp. isolated from tropical soils.</title>
        <authorList>
            <person name="Thibeaux R."/>
            <person name="Iraola G."/>
            <person name="Ferres I."/>
            <person name="Bierque E."/>
            <person name="Girault D."/>
            <person name="Soupe-Gilbert M.-E."/>
            <person name="Picardeau M."/>
            <person name="Goarant C."/>
        </authorList>
    </citation>
    <scope>NUCLEOTIDE SEQUENCE [LARGE SCALE GENOMIC DNA]</scope>
    <source>
        <strain evidence="3 5">FH1-B-B1</strain>
        <strain evidence="2 4">FH1-B-C1</strain>
    </source>
</reference>
<evidence type="ECO:0000313" key="5">
    <source>
        <dbReference type="Proteomes" id="UP000231990"/>
    </source>
</evidence>
<dbReference type="RefSeq" id="WP_100712404.1">
    <property type="nucleotide sequence ID" value="NZ_NPDY01000001.1"/>
</dbReference>
<dbReference type="Proteomes" id="UP000231990">
    <property type="component" value="Unassembled WGS sequence"/>
</dbReference>
<proteinExistence type="predicted"/>
<name>A0A2M9ZS87_9LEPT</name>
<organism evidence="3 5">
    <name type="scientific">Leptospira perolatii</name>
    <dbReference type="NCBI Taxonomy" id="2023191"/>
    <lineage>
        <taxon>Bacteria</taxon>
        <taxon>Pseudomonadati</taxon>
        <taxon>Spirochaetota</taxon>
        <taxon>Spirochaetia</taxon>
        <taxon>Leptospirales</taxon>
        <taxon>Leptospiraceae</taxon>
        <taxon>Leptospira</taxon>
    </lineage>
</organism>
<gene>
    <name evidence="2" type="ORF">CH360_02680</name>
    <name evidence="3" type="ORF">CH373_02680</name>
</gene>
<evidence type="ECO:0000313" key="3">
    <source>
        <dbReference type="EMBL" id="PJZ74957.1"/>
    </source>
</evidence>
<comment type="caution">
    <text evidence="3">The sequence shown here is derived from an EMBL/GenBank/DDBJ whole genome shotgun (WGS) entry which is preliminary data.</text>
</comment>
<evidence type="ECO:0000256" key="1">
    <source>
        <dbReference type="SAM" id="MobiDB-lite"/>
    </source>
</evidence>
<sequence length="394" mass="42546">MLAKNQIYLLGLLFLLPGISLRAQTIHSKFGRAWFLPQYPLSQIENPEIPSSPLRGGDKEEGNSSTVESKPGSMISPITPPPTHAPKYFSLNPGVTLESVTVDISGRGNNATMTQAGPGKSTWMLDIKSKDFQIGEWYGIHLLLHNSSFDLNNQFVPKPPSGPSTSDSGGSSSGSTSNTSPTGSGDRVKADLNTRMEGVYSMAIPIFYLGKSNSDSFRFGLGVGPSQVRLNGNVDFSNPLVNLAIGLGDSSNRTLFLNNISAIQFGLGNVNPSTGDPVVTYLLANLSTGNNLELLGLYLASKGLLHPDPFALGVLAMNPGLYTPLEALTIGSLARTQVSFSASTFTSFLFFFETPRIFDIVRFRLAFGGPIFHQNGYTYEFRTFHLALYVPVEF</sequence>
<accession>A0A2M9ZS87</accession>
<evidence type="ECO:0000313" key="4">
    <source>
        <dbReference type="Proteomes" id="UP000231962"/>
    </source>
</evidence>
<feature type="region of interest" description="Disordered" evidence="1">
    <location>
        <begin position="46"/>
        <end position="76"/>
    </location>
</feature>
<evidence type="ECO:0000313" key="2">
    <source>
        <dbReference type="EMBL" id="PJZ71423.1"/>
    </source>
</evidence>
<dbReference type="EMBL" id="NPDY01000001">
    <property type="protein sequence ID" value="PJZ71423.1"/>
    <property type="molecule type" value="Genomic_DNA"/>
</dbReference>
<dbReference type="OrthoDB" id="342161at2"/>
<protein>
    <submittedName>
        <fullName evidence="3">Uncharacterized protein</fullName>
    </submittedName>
</protein>
<dbReference type="EMBL" id="NPDZ01000001">
    <property type="protein sequence ID" value="PJZ74957.1"/>
    <property type="molecule type" value="Genomic_DNA"/>
</dbReference>
<feature type="compositionally biased region" description="Low complexity" evidence="1">
    <location>
        <begin position="163"/>
        <end position="185"/>
    </location>
</feature>